<sequence length="122" mass="13816">MKRRGCRAKRKRVLAEPSVLLAVRAALYRNRLWPVSIVCYWIRWGGESISALWITDCVSEEPTDDLLQPPVSELCSCWAGTTTILIFIRMSEDLTTIDSPVTHRSRPADHRGPLGPRPSEEV</sequence>
<evidence type="ECO:0000313" key="3">
    <source>
        <dbReference type="Proteomes" id="UP000314294"/>
    </source>
</evidence>
<keyword evidence="3" id="KW-1185">Reference proteome</keyword>
<reference evidence="2 3" key="1">
    <citation type="submission" date="2019-03" db="EMBL/GenBank/DDBJ databases">
        <title>First draft genome of Liparis tanakae, snailfish: a comprehensive survey of snailfish specific genes.</title>
        <authorList>
            <person name="Kim W."/>
            <person name="Song I."/>
            <person name="Jeong J.-H."/>
            <person name="Kim D."/>
            <person name="Kim S."/>
            <person name="Ryu S."/>
            <person name="Song J.Y."/>
            <person name="Lee S.K."/>
        </authorList>
    </citation>
    <scope>NUCLEOTIDE SEQUENCE [LARGE SCALE GENOMIC DNA]</scope>
    <source>
        <tissue evidence="2">Muscle</tissue>
    </source>
</reference>
<evidence type="ECO:0000313" key="2">
    <source>
        <dbReference type="EMBL" id="TNN37627.1"/>
    </source>
</evidence>
<proteinExistence type="predicted"/>
<organism evidence="2 3">
    <name type="scientific">Liparis tanakae</name>
    <name type="common">Tanaka's snailfish</name>
    <dbReference type="NCBI Taxonomy" id="230148"/>
    <lineage>
        <taxon>Eukaryota</taxon>
        <taxon>Metazoa</taxon>
        <taxon>Chordata</taxon>
        <taxon>Craniata</taxon>
        <taxon>Vertebrata</taxon>
        <taxon>Euteleostomi</taxon>
        <taxon>Actinopterygii</taxon>
        <taxon>Neopterygii</taxon>
        <taxon>Teleostei</taxon>
        <taxon>Neoteleostei</taxon>
        <taxon>Acanthomorphata</taxon>
        <taxon>Eupercaria</taxon>
        <taxon>Perciformes</taxon>
        <taxon>Cottioidei</taxon>
        <taxon>Cottales</taxon>
        <taxon>Liparidae</taxon>
        <taxon>Liparis</taxon>
    </lineage>
</organism>
<evidence type="ECO:0000256" key="1">
    <source>
        <dbReference type="SAM" id="MobiDB-lite"/>
    </source>
</evidence>
<feature type="compositionally biased region" description="Basic and acidic residues" evidence="1">
    <location>
        <begin position="106"/>
        <end position="122"/>
    </location>
</feature>
<gene>
    <name evidence="2" type="ORF">EYF80_052205</name>
</gene>
<feature type="region of interest" description="Disordered" evidence="1">
    <location>
        <begin position="98"/>
        <end position="122"/>
    </location>
</feature>
<dbReference type="EMBL" id="SRLO01001463">
    <property type="protein sequence ID" value="TNN37627.1"/>
    <property type="molecule type" value="Genomic_DNA"/>
</dbReference>
<name>A0A4Z2F8Z0_9TELE</name>
<accession>A0A4Z2F8Z0</accession>
<protein>
    <submittedName>
        <fullName evidence="2">Uncharacterized protein</fullName>
    </submittedName>
</protein>
<dbReference type="AlphaFoldDB" id="A0A4Z2F8Z0"/>
<comment type="caution">
    <text evidence="2">The sequence shown here is derived from an EMBL/GenBank/DDBJ whole genome shotgun (WGS) entry which is preliminary data.</text>
</comment>
<dbReference type="Proteomes" id="UP000314294">
    <property type="component" value="Unassembled WGS sequence"/>
</dbReference>